<dbReference type="AlphaFoldDB" id="A0AA96WTC6"/>
<reference evidence="1" key="2">
    <citation type="submission" date="2023-07" db="EMBL/GenBank/DDBJ databases">
        <authorList>
            <person name="Bai X.-H."/>
            <person name="Wang H.-H."/>
            <person name="Wang J."/>
            <person name="Ma M.-Y."/>
            <person name="Hu H.-H."/>
            <person name="Song Z.-L."/>
            <person name="Ma H.-G."/>
            <person name="Fan Y."/>
            <person name="Du C.-Y."/>
            <person name="Xu J.-C."/>
        </authorList>
    </citation>
    <scope>NUCLEOTIDE SEQUENCE</scope>
    <source>
        <strain evidence="1">CZ1</strain>
    </source>
</reference>
<organism evidence="1">
    <name type="scientific">Leptolyngbya boryana CZ1</name>
    <dbReference type="NCBI Taxonomy" id="3060204"/>
    <lineage>
        <taxon>Bacteria</taxon>
        <taxon>Bacillati</taxon>
        <taxon>Cyanobacteriota</taxon>
        <taxon>Cyanophyceae</taxon>
        <taxon>Leptolyngbyales</taxon>
        <taxon>Leptolyngbyaceae</taxon>
        <taxon>Leptolyngbya group</taxon>
        <taxon>Leptolyngbya</taxon>
    </lineage>
</organism>
<gene>
    <name evidence="1" type="ORF">Q2T42_25760</name>
</gene>
<dbReference type="RefSeq" id="WP_316426928.1">
    <property type="nucleotide sequence ID" value="NZ_CP130144.1"/>
</dbReference>
<dbReference type="EMBL" id="CP130144">
    <property type="protein sequence ID" value="WNZ45197.1"/>
    <property type="molecule type" value="Genomic_DNA"/>
</dbReference>
<protein>
    <submittedName>
        <fullName evidence="1">Uncharacterized protein</fullName>
    </submittedName>
</protein>
<sequence>MLSLQTIPVPVKTTEPTCSRCRHYDRGLCRLKAEADWDDSAKTSPTRKACYFASLIPF</sequence>
<name>A0AA96WTC6_LEPBY</name>
<accession>A0AA96WTC6</accession>
<proteinExistence type="predicted"/>
<reference evidence="1" key="1">
    <citation type="journal article" date="2023" name="Plants (Basel)">
        <title>Genomic Analysis of Leptolyngbya boryana CZ1 Reveals Efficient Carbon Fixation Modules.</title>
        <authorList>
            <person name="Bai X."/>
            <person name="Wang H."/>
            <person name="Cheng W."/>
            <person name="Wang J."/>
            <person name="Ma M."/>
            <person name="Hu H."/>
            <person name="Song Z."/>
            <person name="Ma H."/>
            <person name="Fan Y."/>
            <person name="Du C."/>
            <person name="Xu J."/>
        </authorList>
    </citation>
    <scope>NUCLEOTIDE SEQUENCE</scope>
    <source>
        <strain evidence="1">CZ1</strain>
    </source>
</reference>
<evidence type="ECO:0000313" key="1">
    <source>
        <dbReference type="EMBL" id="WNZ45197.1"/>
    </source>
</evidence>